<dbReference type="PANTHER" id="PTHR10900">
    <property type="entry name" value="PERIOSTIN-RELATED"/>
    <property type="match status" value="1"/>
</dbReference>
<accession>A0ABT2MLW7</accession>
<dbReference type="Proteomes" id="UP001525890">
    <property type="component" value="Unassembled WGS sequence"/>
</dbReference>
<dbReference type="InterPro" id="IPR000782">
    <property type="entry name" value="FAS1_domain"/>
</dbReference>
<dbReference type="PANTHER" id="PTHR10900:SF77">
    <property type="entry name" value="FI19380P1"/>
    <property type="match status" value="1"/>
</dbReference>
<dbReference type="SMART" id="SM00554">
    <property type="entry name" value="FAS1"/>
    <property type="match status" value="1"/>
</dbReference>
<dbReference type="Gene3D" id="2.30.180.10">
    <property type="entry name" value="FAS1 domain"/>
    <property type="match status" value="1"/>
</dbReference>
<evidence type="ECO:0000259" key="1">
    <source>
        <dbReference type="PROSITE" id="PS50213"/>
    </source>
</evidence>
<name>A0ABT2MLW7_9CYAN</name>
<dbReference type="InterPro" id="IPR036378">
    <property type="entry name" value="FAS1_dom_sf"/>
</dbReference>
<dbReference type="SUPFAM" id="SSF82153">
    <property type="entry name" value="FAS1 domain"/>
    <property type="match status" value="1"/>
</dbReference>
<gene>
    <name evidence="2" type="ORF">NG799_05185</name>
</gene>
<comment type="caution">
    <text evidence="2">The sequence shown here is derived from an EMBL/GenBank/DDBJ whole genome shotgun (WGS) entry which is preliminary data.</text>
</comment>
<feature type="domain" description="FAS1" evidence="1">
    <location>
        <begin position="1"/>
        <end position="130"/>
    </location>
</feature>
<evidence type="ECO:0000313" key="2">
    <source>
        <dbReference type="EMBL" id="MCT7965727.1"/>
    </source>
</evidence>
<sequence>MADLIETAQELGQFNTLMTLVESADLLDLLKSPGPYTVFAPTDEAFAALPSNTIANLMEDIPKLKKILCYHVLNGDVRTDNLDELASAETVEGSVVGVDTSDGIKINDAKVLSADRLTDNGVIHAIDKVLIPSLVSV</sequence>
<dbReference type="EMBL" id="JAMXFF010000005">
    <property type="protein sequence ID" value="MCT7965727.1"/>
    <property type="molecule type" value="Genomic_DNA"/>
</dbReference>
<reference evidence="2 3" key="1">
    <citation type="journal article" date="2022" name="Front. Microbiol.">
        <title>High genomic differentiation and limited gene flow indicate recent cryptic speciation within the genus Laspinema (cyanobacteria).</title>
        <authorList>
            <person name="Stanojkovic A."/>
            <person name="Skoupy S."/>
            <person name="Skaloud P."/>
            <person name="Dvorak P."/>
        </authorList>
    </citation>
    <scope>NUCLEOTIDE SEQUENCE [LARGE SCALE GENOMIC DNA]</scope>
    <source>
        <strain evidence="2 3">D2a</strain>
    </source>
</reference>
<dbReference type="RefSeq" id="WP_368005410.1">
    <property type="nucleotide sequence ID" value="NZ_JAMXFF010000005.1"/>
</dbReference>
<protein>
    <submittedName>
        <fullName evidence="2">Fasciclin domain-containing protein</fullName>
    </submittedName>
</protein>
<dbReference type="InterPro" id="IPR050904">
    <property type="entry name" value="Adhesion/Biosynth-related"/>
</dbReference>
<dbReference type="PROSITE" id="PS50213">
    <property type="entry name" value="FAS1"/>
    <property type="match status" value="1"/>
</dbReference>
<organism evidence="2 3">
    <name type="scientific">Laspinema palackyanum D2a</name>
    <dbReference type="NCBI Taxonomy" id="2953684"/>
    <lineage>
        <taxon>Bacteria</taxon>
        <taxon>Bacillati</taxon>
        <taxon>Cyanobacteriota</taxon>
        <taxon>Cyanophyceae</taxon>
        <taxon>Oscillatoriophycideae</taxon>
        <taxon>Oscillatoriales</taxon>
        <taxon>Laspinemataceae</taxon>
        <taxon>Laspinema</taxon>
        <taxon>Laspinema palackyanum</taxon>
    </lineage>
</organism>
<keyword evidence="3" id="KW-1185">Reference proteome</keyword>
<proteinExistence type="predicted"/>
<dbReference type="Pfam" id="PF02469">
    <property type="entry name" value="Fasciclin"/>
    <property type="match status" value="1"/>
</dbReference>
<evidence type="ECO:0000313" key="3">
    <source>
        <dbReference type="Proteomes" id="UP001525890"/>
    </source>
</evidence>